<evidence type="ECO:0000313" key="1">
    <source>
        <dbReference type="EMBL" id="EJK64403.1"/>
    </source>
</evidence>
<proteinExistence type="predicted"/>
<accession>K0SE42</accession>
<name>K0SE42_THAOC</name>
<gene>
    <name evidence="1" type="ORF">THAOC_14862</name>
</gene>
<organism evidence="1 2">
    <name type="scientific">Thalassiosira oceanica</name>
    <name type="common">Marine diatom</name>
    <dbReference type="NCBI Taxonomy" id="159749"/>
    <lineage>
        <taxon>Eukaryota</taxon>
        <taxon>Sar</taxon>
        <taxon>Stramenopiles</taxon>
        <taxon>Ochrophyta</taxon>
        <taxon>Bacillariophyta</taxon>
        <taxon>Coscinodiscophyceae</taxon>
        <taxon>Thalassiosirophycidae</taxon>
        <taxon>Thalassiosirales</taxon>
        <taxon>Thalassiosiraceae</taxon>
        <taxon>Thalassiosira</taxon>
    </lineage>
</organism>
<dbReference type="AlphaFoldDB" id="K0SE42"/>
<comment type="caution">
    <text evidence="1">The sequence shown here is derived from an EMBL/GenBank/DDBJ whole genome shotgun (WGS) entry which is preliminary data.</text>
</comment>
<dbReference type="Proteomes" id="UP000266841">
    <property type="component" value="Unassembled WGS sequence"/>
</dbReference>
<keyword evidence="2" id="KW-1185">Reference proteome</keyword>
<evidence type="ECO:0000313" key="2">
    <source>
        <dbReference type="Proteomes" id="UP000266841"/>
    </source>
</evidence>
<protein>
    <submittedName>
        <fullName evidence="1">Uncharacterized protein</fullName>
    </submittedName>
</protein>
<feature type="non-terminal residue" evidence="1">
    <location>
        <position position="1"/>
    </location>
</feature>
<reference evidence="1 2" key="1">
    <citation type="journal article" date="2012" name="Genome Biol.">
        <title>Genome and low-iron response of an oceanic diatom adapted to chronic iron limitation.</title>
        <authorList>
            <person name="Lommer M."/>
            <person name="Specht M."/>
            <person name="Roy A.S."/>
            <person name="Kraemer L."/>
            <person name="Andreson R."/>
            <person name="Gutowska M.A."/>
            <person name="Wolf J."/>
            <person name="Bergner S.V."/>
            <person name="Schilhabel M.B."/>
            <person name="Klostermeier U.C."/>
            <person name="Beiko R.G."/>
            <person name="Rosenstiel P."/>
            <person name="Hippler M."/>
            <person name="Laroche J."/>
        </authorList>
    </citation>
    <scope>NUCLEOTIDE SEQUENCE [LARGE SCALE GENOMIC DNA]</scope>
    <source>
        <strain evidence="1 2">CCMP1005</strain>
    </source>
</reference>
<dbReference type="EMBL" id="AGNL01017292">
    <property type="protein sequence ID" value="EJK64403.1"/>
    <property type="molecule type" value="Genomic_DNA"/>
</dbReference>
<sequence>PTVSARTARVVEVDSRLRSEESTAFSPAARHERLNIAEAIPWRRLRSGPVIIAKGAKRCLGEACFVSYGRKRARAAHSGKERPAFHPPPAGQFPSGALARNTHQILVHSTDPQMHAYTSCPRDIADSKVPGRKKLDGLESRRSVVRTARLAVRTATRFEPIKLYLRFLTNKIDGFKSRYSGGPLAAALASSWGCKAWVRVRPAGCGPAAVRLRDRQPLMLAGPQQDSNPSSFFQMAVVGRFARALDGAAASPEKKCTIDEYTYALGDRPSLPLRNRRYRLSANAEVHHQSYERQKLRRDGDRSEGDAIIGELLSEGHVLIPFAVDGYGGLGPMARRFLFGDRPRRALTFRQDRPNATRMYARASAPPAPHAVVTLASIRWKQNQTRAFYGHSYTAPTPHEHLLQQLGLCFTKAFAIHIRNSKASLKSNDEAERDLSNGLDSSVRPIGPIWPEIPVHNTEAKRRRQQTPGLKRSMNFVIITPSGDERSLNAFKEHYKSAKATTCVKQKIRDDALF</sequence>